<feature type="compositionally biased region" description="Basic and acidic residues" evidence="1">
    <location>
        <begin position="104"/>
        <end position="115"/>
    </location>
</feature>
<feature type="region of interest" description="Disordered" evidence="1">
    <location>
        <begin position="29"/>
        <end position="63"/>
    </location>
</feature>
<evidence type="ECO:0000313" key="3">
    <source>
        <dbReference type="Proteomes" id="UP000826271"/>
    </source>
</evidence>
<name>A0AAV6XR87_9LAMI</name>
<dbReference type="AlphaFoldDB" id="A0AAV6XR87"/>
<evidence type="ECO:0000256" key="1">
    <source>
        <dbReference type="SAM" id="MobiDB-lite"/>
    </source>
</evidence>
<reference evidence="2" key="1">
    <citation type="submission" date="2019-10" db="EMBL/GenBank/DDBJ databases">
        <authorList>
            <person name="Zhang R."/>
            <person name="Pan Y."/>
            <person name="Wang J."/>
            <person name="Ma R."/>
            <person name="Yu S."/>
        </authorList>
    </citation>
    <scope>NUCLEOTIDE SEQUENCE</scope>
    <source>
        <strain evidence="2">LA-IB0</strain>
        <tissue evidence="2">Leaf</tissue>
    </source>
</reference>
<sequence>MALSTRKGIFNLSKAFLISESHRFPRVFSLNSSSQPSEEQDAGELFRKGAEGESHKDIEAVSDVGNRVHEITENIKETAQESMERTGQKIQEISGNNDGSTESGNERDLKRKDDESILEGPEDEERLKKKLEKEKGGKPVDEDKGLDVNWRPIDENKSPSH</sequence>
<organism evidence="2 3">
    <name type="scientific">Buddleja alternifolia</name>
    <dbReference type="NCBI Taxonomy" id="168488"/>
    <lineage>
        <taxon>Eukaryota</taxon>
        <taxon>Viridiplantae</taxon>
        <taxon>Streptophyta</taxon>
        <taxon>Embryophyta</taxon>
        <taxon>Tracheophyta</taxon>
        <taxon>Spermatophyta</taxon>
        <taxon>Magnoliopsida</taxon>
        <taxon>eudicotyledons</taxon>
        <taxon>Gunneridae</taxon>
        <taxon>Pentapetalae</taxon>
        <taxon>asterids</taxon>
        <taxon>lamiids</taxon>
        <taxon>Lamiales</taxon>
        <taxon>Scrophulariaceae</taxon>
        <taxon>Buddlejeae</taxon>
        <taxon>Buddleja</taxon>
    </lineage>
</organism>
<proteinExistence type="predicted"/>
<evidence type="ECO:0000313" key="2">
    <source>
        <dbReference type="EMBL" id="KAG8385536.1"/>
    </source>
</evidence>
<dbReference type="Proteomes" id="UP000826271">
    <property type="component" value="Unassembled WGS sequence"/>
</dbReference>
<feature type="compositionally biased region" description="Polar residues" evidence="1">
    <location>
        <begin position="88"/>
        <end position="103"/>
    </location>
</feature>
<keyword evidence="3" id="KW-1185">Reference proteome</keyword>
<feature type="compositionally biased region" description="Basic and acidic residues" evidence="1">
    <location>
        <begin position="44"/>
        <end position="59"/>
    </location>
</feature>
<accession>A0AAV6XR87</accession>
<comment type="caution">
    <text evidence="2">The sequence shown here is derived from an EMBL/GenBank/DDBJ whole genome shotgun (WGS) entry which is preliminary data.</text>
</comment>
<protein>
    <submittedName>
        <fullName evidence="2">Uncharacterized protein</fullName>
    </submittedName>
</protein>
<feature type="compositionally biased region" description="Basic and acidic residues" evidence="1">
    <location>
        <begin position="125"/>
        <end position="161"/>
    </location>
</feature>
<dbReference type="EMBL" id="WHWC01000003">
    <property type="protein sequence ID" value="KAG8385536.1"/>
    <property type="molecule type" value="Genomic_DNA"/>
</dbReference>
<feature type="region of interest" description="Disordered" evidence="1">
    <location>
        <begin position="79"/>
        <end position="161"/>
    </location>
</feature>
<gene>
    <name evidence="2" type="ORF">BUALT_Bualt03G0055400</name>
</gene>